<protein>
    <recommendedName>
        <fullName evidence="3">DUF3253 domain-containing protein</fullName>
    </recommendedName>
</protein>
<evidence type="ECO:0000313" key="1">
    <source>
        <dbReference type="EMBL" id="MFB9212024.1"/>
    </source>
</evidence>
<accession>A0ABV5J7U0</accession>
<evidence type="ECO:0008006" key="3">
    <source>
        <dbReference type="Google" id="ProtNLM"/>
    </source>
</evidence>
<sequence length="79" mass="9288">MTDILEIAILELGRQRKKEPFLALEIIKWVYPQDWQRFIPDLLETLDKLQKEGKIVLLDEQGKSAREEPNEKTKILVKG</sequence>
<comment type="caution">
    <text evidence="1">The sequence shown here is derived from an EMBL/GenBank/DDBJ whole genome shotgun (WGS) entry which is preliminary data.</text>
</comment>
<dbReference type="Proteomes" id="UP001589654">
    <property type="component" value="Unassembled WGS sequence"/>
</dbReference>
<keyword evidence="2" id="KW-1185">Reference proteome</keyword>
<organism evidence="1 2">
    <name type="scientific">Echinicola jeungdonensis</name>
    <dbReference type="NCBI Taxonomy" id="709343"/>
    <lineage>
        <taxon>Bacteria</taxon>
        <taxon>Pseudomonadati</taxon>
        <taxon>Bacteroidota</taxon>
        <taxon>Cytophagia</taxon>
        <taxon>Cytophagales</taxon>
        <taxon>Cyclobacteriaceae</taxon>
        <taxon>Echinicola</taxon>
    </lineage>
</organism>
<dbReference type="EMBL" id="JBHMEW010000057">
    <property type="protein sequence ID" value="MFB9212024.1"/>
    <property type="molecule type" value="Genomic_DNA"/>
</dbReference>
<name>A0ABV5J7U0_9BACT</name>
<evidence type="ECO:0000313" key="2">
    <source>
        <dbReference type="Proteomes" id="UP001589654"/>
    </source>
</evidence>
<dbReference type="RefSeq" id="WP_290249421.1">
    <property type="nucleotide sequence ID" value="NZ_JAUFQT010000002.1"/>
</dbReference>
<reference evidence="1 2" key="1">
    <citation type="submission" date="2024-09" db="EMBL/GenBank/DDBJ databases">
        <authorList>
            <person name="Sun Q."/>
            <person name="Mori K."/>
        </authorList>
    </citation>
    <scope>NUCLEOTIDE SEQUENCE [LARGE SCALE GENOMIC DNA]</scope>
    <source>
        <strain evidence="1 2">CECT 7682</strain>
    </source>
</reference>
<proteinExistence type="predicted"/>
<gene>
    <name evidence="1" type="ORF">ACFFUR_09405</name>
</gene>